<keyword evidence="3" id="KW-1185">Reference proteome</keyword>
<organism evidence="2 3">
    <name type="scientific">Cylindrotheca closterium</name>
    <dbReference type="NCBI Taxonomy" id="2856"/>
    <lineage>
        <taxon>Eukaryota</taxon>
        <taxon>Sar</taxon>
        <taxon>Stramenopiles</taxon>
        <taxon>Ochrophyta</taxon>
        <taxon>Bacillariophyta</taxon>
        <taxon>Bacillariophyceae</taxon>
        <taxon>Bacillariophycidae</taxon>
        <taxon>Bacillariales</taxon>
        <taxon>Bacillariaceae</taxon>
        <taxon>Cylindrotheca</taxon>
    </lineage>
</organism>
<gene>
    <name evidence="2" type="ORF">CYCCA115_LOCUS2567</name>
</gene>
<evidence type="ECO:0000313" key="2">
    <source>
        <dbReference type="EMBL" id="CAJ1931832.1"/>
    </source>
</evidence>
<comment type="caution">
    <text evidence="2">The sequence shown here is derived from an EMBL/GenBank/DDBJ whole genome shotgun (WGS) entry which is preliminary data.</text>
</comment>
<protein>
    <submittedName>
        <fullName evidence="2">Uncharacterized protein</fullName>
    </submittedName>
</protein>
<evidence type="ECO:0000313" key="3">
    <source>
        <dbReference type="Proteomes" id="UP001295423"/>
    </source>
</evidence>
<accession>A0AAD2CHZ5</accession>
<dbReference type="Proteomes" id="UP001295423">
    <property type="component" value="Unassembled WGS sequence"/>
</dbReference>
<reference evidence="2" key="1">
    <citation type="submission" date="2023-08" db="EMBL/GenBank/DDBJ databases">
        <authorList>
            <person name="Audoor S."/>
            <person name="Bilcke G."/>
        </authorList>
    </citation>
    <scope>NUCLEOTIDE SEQUENCE</scope>
</reference>
<dbReference type="EMBL" id="CAKOGP040000180">
    <property type="protein sequence ID" value="CAJ1931832.1"/>
    <property type="molecule type" value="Genomic_DNA"/>
</dbReference>
<evidence type="ECO:0000256" key="1">
    <source>
        <dbReference type="SAM" id="MobiDB-lite"/>
    </source>
</evidence>
<feature type="region of interest" description="Disordered" evidence="1">
    <location>
        <begin position="1"/>
        <end position="107"/>
    </location>
</feature>
<feature type="compositionally biased region" description="Low complexity" evidence="1">
    <location>
        <begin position="62"/>
        <end position="80"/>
    </location>
</feature>
<dbReference type="AlphaFoldDB" id="A0AAD2CHZ5"/>
<proteinExistence type="predicted"/>
<name>A0AAD2CHZ5_9STRA</name>
<sequence>MVVDPPCRNPQRTNRRRPLRFAEGIAELRGQGERADNQEDAQAEAAPDINMDLVQGEGDDAGAGNNNIAAGEGNNNLWHHNNLRHHNSQRRNSNSQRRIPRDHTRTP</sequence>